<dbReference type="Proteomes" id="UP000030651">
    <property type="component" value="Unassembled WGS sequence"/>
</dbReference>
<keyword evidence="2" id="KW-0472">Membrane</keyword>
<feature type="region of interest" description="Disordered" evidence="1">
    <location>
        <begin position="374"/>
        <end position="393"/>
    </location>
</feature>
<gene>
    <name evidence="3" type="ORF">PFICI_10276</name>
</gene>
<feature type="compositionally biased region" description="Pro residues" evidence="1">
    <location>
        <begin position="529"/>
        <end position="541"/>
    </location>
</feature>
<feature type="compositionally biased region" description="Polar residues" evidence="1">
    <location>
        <begin position="839"/>
        <end position="854"/>
    </location>
</feature>
<dbReference type="STRING" id="1229662.W3WWP2"/>
<feature type="compositionally biased region" description="Polar residues" evidence="1">
    <location>
        <begin position="379"/>
        <end position="393"/>
    </location>
</feature>
<feature type="compositionally biased region" description="Polar residues" evidence="1">
    <location>
        <begin position="713"/>
        <end position="731"/>
    </location>
</feature>
<dbReference type="GO" id="GO:0015079">
    <property type="term" value="F:potassium ion transmembrane transporter activity"/>
    <property type="evidence" value="ECO:0007669"/>
    <property type="project" value="InterPro"/>
</dbReference>
<name>W3WWP2_PESFW</name>
<dbReference type="HOGENOM" id="CLU_007968_1_1_1"/>
<evidence type="ECO:0000313" key="4">
    <source>
        <dbReference type="Proteomes" id="UP000030651"/>
    </source>
</evidence>
<reference evidence="4" key="1">
    <citation type="journal article" date="2015" name="BMC Genomics">
        <title>Genomic and transcriptomic analysis of the endophytic fungus Pestalotiopsis fici reveals its lifestyle and high potential for synthesis of natural products.</title>
        <authorList>
            <person name="Wang X."/>
            <person name="Zhang X."/>
            <person name="Liu L."/>
            <person name="Xiang M."/>
            <person name="Wang W."/>
            <person name="Sun X."/>
            <person name="Che Y."/>
            <person name="Guo L."/>
            <person name="Liu G."/>
            <person name="Guo L."/>
            <person name="Wang C."/>
            <person name="Yin W.B."/>
            <person name="Stadler M."/>
            <person name="Zhang X."/>
            <person name="Liu X."/>
        </authorList>
    </citation>
    <scope>NUCLEOTIDE SEQUENCE [LARGE SCALE GENOMIC DNA]</scope>
    <source>
        <strain evidence="4">W106-1 / CGMCC3.15140</strain>
    </source>
</reference>
<feature type="compositionally biased region" description="Pro residues" evidence="1">
    <location>
        <begin position="560"/>
        <end position="569"/>
    </location>
</feature>
<evidence type="ECO:0000256" key="2">
    <source>
        <dbReference type="SAM" id="Phobius"/>
    </source>
</evidence>
<evidence type="ECO:0000313" key="3">
    <source>
        <dbReference type="EMBL" id="ETS78214.1"/>
    </source>
</evidence>
<dbReference type="EMBL" id="KI912115">
    <property type="protein sequence ID" value="ETS78214.1"/>
    <property type="molecule type" value="Genomic_DNA"/>
</dbReference>
<keyword evidence="2" id="KW-1133">Transmembrane helix</keyword>
<dbReference type="Pfam" id="PF16944">
    <property type="entry name" value="KCH"/>
    <property type="match status" value="1"/>
</dbReference>
<proteinExistence type="predicted"/>
<dbReference type="GeneID" id="19275289"/>
<dbReference type="OrthoDB" id="2128042at2759"/>
<dbReference type="AlphaFoldDB" id="W3WWP2"/>
<feature type="region of interest" description="Disordered" evidence="1">
    <location>
        <begin position="402"/>
        <end position="603"/>
    </location>
</feature>
<accession>W3WWP2</accession>
<dbReference type="InParanoid" id="W3WWP2"/>
<keyword evidence="4" id="KW-1185">Reference proteome</keyword>
<dbReference type="KEGG" id="pfy:PFICI_10276"/>
<dbReference type="eggNOG" id="ENOG502QVFG">
    <property type="taxonomic scope" value="Eukaryota"/>
</dbReference>
<dbReference type="GO" id="GO:0005886">
    <property type="term" value="C:plasma membrane"/>
    <property type="evidence" value="ECO:0007669"/>
    <property type="project" value="InterPro"/>
</dbReference>
<organism evidence="3 4">
    <name type="scientific">Pestalotiopsis fici (strain W106-1 / CGMCC3.15140)</name>
    <dbReference type="NCBI Taxonomy" id="1229662"/>
    <lineage>
        <taxon>Eukaryota</taxon>
        <taxon>Fungi</taxon>
        <taxon>Dikarya</taxon>
        <taxon>Ascomycota</taxon>
        <taxon>Pezizomycotina</taxon>
        <taxon>Sordariomycetes</taxon>
        <taxon>Xylariomycetidae</taxon>
        <taxon>Amphisphaeriales</taxon>
        <taxon>Sporocadaceae</taxon>
        <taxon>Pestalotiopsis</taxon>
    </lineage>
</organism>
<feature type="region of interest" description="Disordered" evidence="1">
    <location>
        <begin position="632"/>
        <end position="875"/>
    </location>
</feature>
<evidence type="ECO:0000256" key="1">
    <source>
        <dbReference type="SAM" id="MobiDB-lite"/>
    </source>
</evidence>
<sequence>MGMCGGRSKAVEVRPEQKWDYINLNDFKSNSGFAVAAYIYLYISILISLAVYGVDSFTAVSLLAFGKWTSSIDPNTIIDFDIQKWIFSICIIASFVNLGFEHIRAWRVMRRGSVAESYLDNLAVKMESTRMGSGQGWRRFLVFAELTKSKKGAEYVALFTYFSFQSWIRVIFCSGPRQFVNALTLYAVFESELIPTDGGSADRTIMNFFEKIGALANESYQQAAVLSGMMFTLVVWVFSALSLLLAALFYVFFLWHYIPKQDGGLSGYCARKINKRLMKVVSVKVNKAIKKEEQQRAKAELKAAKKAGLDKPPLRQQATLPTIPNLENLDSKKDDYMPGMPTLSRNDTMATLPVYTSRPASPGSIEMNALEKRPMPSRAGTSNTMASQSSYSSRAPLMANSAGMGYQPAPSPVPTLPPLDMNNYPPARPGTAQSNRNYGPGPGLQRVQTGGSSNFGAPYAESPSVYHPQPMPAMPPPIRSLTSNMDNYGRPGPRDQFGPRPGPPGRATFDDGMYGRASPAPSMFSNGPGPRPGPQGRPPMPMFDEGMRASPAPSAFNGPGPRPGPPGRPTLPMLDDGMGGRASPAPSMFSNAPGPRSGPQGVPTLPMFDDDGMGTPRPGPARAPTLPNVEMEGMGAPRPGPTGIPTLPNLDGDFGGRSSPAPSAFSNAPGPRTTGPSGVPTLPMFDEDFGGRASPAPSTFSNAPGPLARPTLPNLSDSVNGRSSPAPSNFSAFRPGPSGRTLSGDSTGGRASPAPSILSNGPGRAVNDGRTGRASPAPSQFSARGPAANRADFNGPPMSPVRSATGPIYSPNRPQFPLQRNMTAPVPPSPREDDYMTRPGTSASTRTMPFQASRSGPGYSYDEDVESQRGSQPWR</sequence>
<dbReference type="InterPro" id="IPR031606">
    <property type="entry name" value="Kch1/2"/>
</dbReference>
<feature type="compositionally biased region" description="Low complexity" evidence="1">
    <location>
        <begin position="658"/>
        <end position="671"/>
    </location>
</feature>
<feature type="transmembrane region" description="Helical" evidence="2">
    <location>
        <begin position="38"/>
        <end position="65"/>
    </location>
</feature>
<dbReference type="OMA" id="RRPTMDQ"/>
<feature type="compositionally biased region" description="Polar residues" evidence="1">
    <location>
        <begin position="446"/>
        <end position="455"/>
    </location>
</feature>
<feature type="transmembrane region" description="Helical" evidence="2">
    <location>
        <begin position="85"/>
        <end position="103"/>
    </location>
</feature>
<protein>
    <recommendedName>
        <fullName evidence="5">Vacuolar membrane protein</fullName>
    </recommendedName>
</protein>
<feature type="compositionally biased region" description="Pro residues" evidence="1">
    <location>
        <begin position="469"/>
        <end position="478"/>
    </location>
</feature>
<dbReference type="RefSeq" id="XP_007837048.1">
    <property type="nucleotide sequence ID" value="XM_007838857.1"/>
</dbReference>
<keyword evidence="2" id="KW-0812">Transmembrane</keyword>
<evidence type="ECO:0008006" key="5">
    <source>
        <dbReference type="Google" id="ProtNLM"/>
    </source>
</evidence>
<dbReference type="PANTHER" id="PTHR36424">
    <property type="entry name" value="PHEROMONE-REGULATED MEMBRANE PROTEIN 6"/>
    <property type="match status" value="1"/>
</dbReference>
<feature type="transmembrane region" description="Helical" evidence="2">
    <location>
        <begin position="233"/>
        <end position="258"/>
    </location>
</feature>
<dbReference type="FunCoup" id="W3WWP2">
    <property type="interactions" value="18"/>
</dbReference>
<dbReference type="PANTHER" id="PTHR36424:SF1">
    <property type="entry name" value="LOW AFFINITY K(+) TRANSPORTER 1-RELATED"/>
    <property type="match status" value="1"/>
</dbReference>